<dbReference type="InterPro" id="IPR027417">
    <property type="entry name" value="P-loop_NTPase"/>
</dbReference>
<dbReference type="RefSeq" id="XP_015590811.1">
    <property type="nucleotide sequence ID" value="XM_015735325.2"/>
</dbReference>
<evidence type="ECO:0000256" key="1">
    <source>
        <dbReference type="ARBA" id="ARBA00004141"/>
    </source>
</evidence>
<accession>A0AAJ7BPT1</accession>
<dbReference type="InterPro" id="IPR003593">
    <property type="entry name" value="AAA+_ATPase"/>
</dbReference>
<dbReference type="RefSeq" id="XP_015590806.1">
    <property type="nucleotide sequence ID" value="XM_015735320.2"/>
</dbReference>
<dbReference type="SMART" id="SM00382">
    <property type="entry name" value="AAA"/>
    <property type="match status" value="1"/>
</dbReference>
<evidence type="ECO:0000256" key="4">
    <source>
        <dbReference type="ARBA" id="ARBA00022692"/>
    </source>
</evidence>
<dbReference type="RefSeq" id="XP_015590804.1">
    <property type="nucleotide sequence ID" value="XM_015735318.2"/>
</dbReference>
<feature type="transmembrane region" description="Helical" evidence="9">
    <location>
        <begin position="332"/>
        <end position="352"/>
    </location>
</feature>
<dbReference type="GeneID" id="107265641"/>
<dbReference type="Gene3D" id="3.40.50.300">
    <property type="entry name" value="P-loop containing nucleotide triphosphate hydrolases"/>
    <property type="match status" value="1"/>
</dbReference>
<keyword evidence="3" id="KW-0813">Transport</keyword>
<evidence type="ECO:0000313" key="20">
    <source>
        <dbReference type="RefSeq" id="XP_015590813.1"/>
    </source>
</evidence>
<dbReference type="Pfam" id="PF00005">
    <property type="entry name" value="ABC_tran"/>
    <property type="match status" value="1"/>
</dbReference>
<feature type="transmembrane region" description="Helical" evidence="9">
    <location>
        <begin position="443"/>
        <end position="464"/>
    </location>
</feature>
<evidence type="ECO:0000256" key="2">
    <source>
        <dbReference type="ARBA" id="ARBA00005814"/>
    </source>
</evidence>
<dbReference type="PROSITE" id="PS00211">
    <property type="entry name" value="ABC_TRANSPORTER_1"/>
    <property type="match status" value="1"/>
</dbReference>
<dbReference type="PROSITE" id="PS50893">
    <property type="entry name" value="ABC_TRANSPORTER_2"/>
    <property type="match status" value="1"/>
</dbReference>
<dbReference type="Pfam" id="PF01061">
    <property type="entry name" value="ABC2_membrane"/>
    <property type="match status" value="1"/>
</dbReference>
<feature type="transmembrane region" description="Helical" evidence="9">
    <location>
        <begin position="407"/>
        <end position="431"/>
    </location>
</feature>
<evidence type="ECO:0000313" key="13">
    <source>
        <dbReference type="RefSeq" id="XP_015590804.1"/>
    </source>
</evidence>
<evidence type="ECO:0000259" key="10">
    <source>
        <dbReference type="PROSITE" id="PS50893"/>
    </source>
</evidence>
<evidence type="ECO:0000313" key="21">
    <source>
        <dbReference type="RefSeq" id="XP_024938699.1"/>
    </source>
</evidence>
<gene>
    <name evidence="12 13 14 15 16 17 18 19 20 21 22 23" type="primary">LOC107265641</name>
</gene>
<keyword evidence="5" id="KW-0547">Nucleotide-binding</keyword>
<evidence type="ECO:0000256" key="8">
    <source>
        <dbReference type="ARBA" id="ARBA00023136"/>
    </source>
</evidence>
<dbReference type="KEGG" id="ccin:107265641"/>
<dbReference type="InterPro" id="IPR017871">
    <property type="entry name" value="ABC_transporter-like_CS"/>
</dbReference>
<evidence type="ECO:0000313" key="11">
    <source>
        <dbReference type="Proteomes" id="UP000694920"/>
    </source>
</evidence>
<evidence type="ECO:0000313" key="23">
    <source>
        <dbReference type="RefSeq" id="XP_024938702.1"/>
    </source>
</evidence>
<evidence type="ECO:0000256" key="5">
    <source>
        <dbReference type="ARBA" id="ARBA00022741"/>
    </source>
</evidence>
<dbReference type="Proteomes" id="UP000694920">
    <property type="component" value="Unplaced"/>
</dbReference>
<keyword evidence="6 12" id="KW-0067">ATP-binding</keyword>
<evidence type="ECO:0000313" key="17">
    <source>
        <dbReference type="RefSeq" id="XP_015590809.1"/>
    </source>
</evidence>
<feature type="transmembrane region" description="Helical" evidence="9">
    <location>
        <begin position="504"/>
        <end position="525"/>
    </location>
</feature>
<dbReference type="RefSeq" id="XP_015590812.1">
    <property type="nucleotide sequence ID" value="XM_015735326.2"/>
</dbReference>
<evidence type="ECO:0000313" key="12">
    <source>
        <dbReference type="RefSeq" id="XP_015590801.1"/>
    </source>
</evidence>
<dbReference type="RefSeq" id="XP_015590805.1">
    <property type="nucleotide sequence ID" value="XM_015735319.2"/>
</dbReference>
<evidence type="ECO:0000313" key="15">
    <source>
        <dbReference type="RefSeq" id="XP_015590806.1"/>
    </source>
</evidence>
<evidence type="ECO:0000256" key="7">
    <source>
        <dbReference type="ARBA" id="ARBA00022989"/>
    </source>
</evidence>
<evidence type="ECO:0000313" key="22">
    <source>
        <dbReference type="RefSeq" id="XP_024938700.1"/>
    </source>
</evidence>
<protein>
    <submittedName>
        <fullName evidence="12 13">ATP-binding cassette sub-family G member 1</fullName>
    </submittedName>
</protein>
<comment type="similarity">
    <text evidence="2">Belongs to the ABC transporter superfamily. ABCG family. Eye pigment precursor importer (TC 3.A.1.204) subfamily.</text>
</comment>
<dbReference type="CDD" id="cd03213">
    <property type="entry name" value="ABCG_EPDR"/>
    <property type="match status" value="1"/>
</dbReference>
<dbReference type="PANTHER" id="PTHR48041:SF105">
    <property type="entry name" value="FI02074P"/>
    <property type="match status" value="1"/>
</dbReference>
<evidence type="ECO:0000256" key="9">
    <source>
        <dbReference type="SAM" id="Phobius"/>
    </source>
</evidence>
<feature type="transmembrane region" description="Helical" evidence="9">
    <location>
        <begin position="470"/>
        <end position="492"/>
    </location>
</feature>
<dbReference type="AlphaFoldDB" id="A0AAJ7BPT1"/>
<dbReference type="RefSeq" id="XP_015590808.1">
    <property type="nucleotide sequence ID" value="XM_015735322.2"/>
</dbReference>
<dbReference type="RefSeq" id="XP_024938702.1">
    <property type="nucleotide sequence ID" value="XM_025082934.1"/>
</dbReference>
<feature type="transmembrane region" description="Helical" evidence="9">
    <location>
        <begin position="558"/>
        <end position="580"/>
    </location>
</feature>
<dbReference type="SUPFAM" id="SSF52540">
    <property type="entry name" value="P-loop containing nucleoside triphosphate hydrolases"/>
    <property type="match status" value="1"/>
</dbReference>
<evidence type="ECO:0000313" key="16">
    <source>
        <dbReference type="RefSeq" id="XP_015590808.1"/>
    </source>
</evidence>
<reference evidence="12 13" key="1">
    <citation type="submission" date="2025-04" db="UniProtKB">
        <authorList>
            <consortium name="RefSeq"/>
        </authorList>
    </citation>
    <scope>IDENTIFICATION</scope>
</reference>
<comment type="subcellular location">
    <subcellularLocation>
        <location evidence="1">Membrane</location>
        <topology evidence="1">Multi-pass membrane protein</topology>
    </subcellularLocation>
</comment>
<dbReference type="GO" id="GO:0005524">
    <property type="term" value="F:ATP binding"/>
    <property type="evidence" value="ECO:0007669"/>
    <property type="project" value="UniProtKB-KW"/>
</dbReference>
<name>A0AAJ7BPT1_CEPCN</name>
<dbReference type="InterPro" id="IPR050352">
    <property type="entry name" value="ABCG_transporters"/>
</dbReference>
<keyword evidence="4 9" id="KW-0812">Transmembrane</keyword>
<keyword evidence="8 9" id="KW-0472">Membrane</keyword>
<dbReference type="RefSeq" id="XP_015590801.1">
    <property type="nucleotide sequence ID" value="XM_015735315.2"/>
</dbReference>
<keyword evidence="11" id="KW-1185">Reference proteome</keyword>
<evidence type="ECO:0000256" key="3">
    <source>
        <dbReference type="ARBA" id="ARBA00022448"/>
    </source>
</evidence>
<evidence type="ECO:0000313" key="14">
    <source>
        <dbReference type="RefSeq" id="XP_015590805.1"/>
    </source>
</evidence>
<dbReference type="RefSeq" id="XP_015590809.1">
    <property type="nucleotide sequence ID" value="XM_015735323.2"/>
</dbReference>
<proteinExistence type="inferred from homology"/>
<dbReference type="RefSeq" id="XP_024938700.1">
    <property type="nucleotide sequence ID" value="XM_025082932.1"/>
</dbReference>
<dbReference type="GO" id="GO:0005886">
    <property type="term" value="C:plasma membrane"/>
    <property type="evidence" value="ECO:0007669"/>
    <property type="project" value="TreeGrafter"/>
</dbReference>
<dbReference type="RefSeq" id="XP_024938699.1">
    <property type="nucleotide sequence ID" value="XM_025082931.1"/>
</dbReference>
<dbReference type="FunFam" id="3.40.50.300:FF:001077">
    <property type="entry name" value="Uncharacterized protein, isoform A"/>
    <property type="match status" value="1"/>
</dbReference>
<evidence type="ECO:0000256" key="6">
    <source>
        <dbReference type="ARBA" id="ARBA00022840"/>
    </source>
</evidence>
<evidence type="ECO:0000313" key="19">
    <source>
        <dbReference type="RefSeq" id="XP_015590812.1"/>
    </source>
</evidence>
<feature type="domain" description="ABC transporter" evidence="10">
    <location>
        <begin position="3"/>
        <end position="246"/>
    </location>
</feature>
<dbReference type="RefSeq" id="XP_015590813.1">
    <property type="nucleotide sequence ID" value="XM_015735327.2"/>
</dbReference>
<dbReference type="InterPro" id="IPR003439">
    <property type="entry name" value="ABC_transporter-like_ATP-bd"/>
</dbReference>
<feature type="transmembrane region" description="Helical" evidence="9">
    <location>
        <begin position="364"/>
        <end position="387"/>
    </location>
</feature>
<organism evidence="11 13">
    <name type="scientific">Cephus cinctus</name>
    <name type="common">Wheat stem sawfly</name>
    <dbReference type="NCBI Taxonomy" id="211228"/>
    <lineage>
        <taxon>Eukaryota</taxon>
        <taxon>Metazoa</taxon>
        <taxon>Ecdysozoa</taxon>
        <taxon>Arthropoda</taxon>
        <taxon>Hexapoda</taxon>
        <taxon>Insecta</taxon>
        <taxon>Pterygota</taxon>
        <taxon>Neoptera</taxon>
        <taxon>Endopterygota</taxon>
        <taxon>Hymenoptera</taxon>
        <taxon>Cephoidea</taxon>
        <taxon>Cephidae</taxon>
        <taxon>Cephus</taxon>
    </lineage>
</organism>
<evidence type="ECO:0000313" key="18">
    <source>
        <dbReference type="RefSeq" id="XP_015590811.1"/>
    </source>
</evidence>
<dbReference type="PANTHER" id="PTHR48041">
    <property type="entry name" value="ABC TRANSPORTER G FAMILY MEMBER 28"/>
    <property type="match status" value="1"/>
</dbReference>
<dbReference type="InterPro" id="IPR013525">
    <property type="entry name" value="ABC2_TM"/>
</dbReference>
<dbReference type="GO" id="GO:0016887">
    <property type="term" value="F:ATP hydrolysis activity"/>
    <property type="evidence" value="ECO:0007669"/>
    <property type="project" value="InterPro"/>
</dbReference>
<keyword evidence="7 9" id="KW-1133">Transmembrane helix</keyword>
<dbReference type="GO" id="GO:0140359">
    <property type="term" value="F:ABC-type transporter activity"/>
    <property type="evidence" value="ECO:0007669"/>
    <property type="project" value="InterPro"/>
</dbReference>
<sequence>MNIEFENLTYRVRDRGHSVRSRQILNDVTGHFRNGELSVIMGHSGAGKTSLLHAVSGYRTLGVTGRLLVNGKLRDNREFRRLRCYITQEDLLQPFLTAREAIRVAAALKLPAIARTTKKAFEQTVEEVLAKIGLTECADVRTESLSGGQRKRLSIALELVNNPPAFFLDEPTSGLDTVSSGQTLRLLRDLAHDGSRAVICTLHQPSASLFKLLDRVYVMAHGRCVYQGKPDSLITFLEEVNRPCPTHYNPADFIIEITEDDSNIELLSNSIENGKRDIDGSETREEKKSIIDSEQICPDFEQFYDYPNSGWHQFTVLLGRMLLQISRNKTGLWVQLFHYLLCGLAVGIVFYNRAQDGSQMFNHLKFCIGVIIFFAYTHLMVPVLVFPTEVKLVKKEHFNRWYDLTPYYAALTVSKLPVQIFLNMIFVSLAYGMTGLPHEGIRFTMFSLIGNAVSLVAEGIGLAIGSVFNITNGCAVGPAAIAPFLGLAIYGFDFAKDIPWYMNALMRLSFIRCGVVGLVLAVFGYGRQRLECPKTEIYCHFDDPKVLLRYLDIDTVSIWSELLSLVGLMCFFRGLCYIGLRYRFSSFT</sequence>